<dbReference type="SUPFAM" id="SSF51679">
    <property type="entry name" value="Bacterial luciferase-like"/>
    <property type="match status" value="1"/>
</dbReference>
<dbReference type="Gene3D" id="3.20.20.30">
    <property type="entry name" value="Luciferase-like domain"/>
    <property type="match status" value="1"/>
</dbReference>
<dbReference type="EC" id="1.-.-.-" evidence="2"/>
<evidence type="ECO:0000313" key="3">
    <source>
        <dbReference type="Proteomes" id="UP001596139"/>
    </source>
</evidence>
<dbReference type="PANTHER" id="PTHR30137">
    <property type="entry name" value="LUCIFERASE-LIKE MONOOXYGENASE"/>
    <property type="match status" value="1"/>
</dbReference>
<dbReference type="EMBL" id="JBHSPX010000007">
    <property type="protein sequence ID" value="MFC6065258.1"/>
    <property type="molecule type" value="Genomic_DNA"/>
</dbReference>
<dbReference type="InterPro" id="IPR011251">
    <property type="entry name" value="Luciferase-like_dom"/>
</dbReference>
<gene>
    <name evidence="2" type="ORF">ACFP4F_22335</name>
</gene>
<reference evidence="3" key="1">
    <citation type="journal article" date="2019" name="Int. J. Syst. Evol. Microbiol.">
        <title>The Global Catalogue of Microorganisms (GCM) 10K type strain sequencing project: providing services to taxonomists for standard genome sequencing and annotation.</title>
        <authorList>
            <consortium name="The Broad Institute Genomics Platform"/>
            <consortium name="The Broad Institute Genome Sequencing Center for Infectious Disease"/>
            <person name="Wu L."/>
            <person name="Ma J."/>
        </authorList>
    </citation>
    <scope>NUCLEOTIDE SEQUENCE [LARGE SCALE GENOMIC DNA]</scope>
    <source>
        <strain evidence="3">CGMCC 1.15180</strain>
    </source>
</reference>
<proteinExistence type="predicted"/>
<dbReference type="Proteomes" id="UP001596139">
    <property type="component" value="Unassembled WGS sequence"/>
</dbReference>
<evidence type="ECO:0000313" key="2">
    <source>
        <dbReference type="EMBL" id="MFC6065258.1"/>
    </source>
</evidence>
<organism evidence="2 3">
    <name type="scientific">Streptomyces ochraceiscleroticus</name>
    <dbReference type="NCBI Taxonomy" id="47761"/>
    <lineage>
        <taxon>Bacteria</taxon>
        <taxon>Bacillati</taxon>
        <taxon>Actinomycetota</taxon>
        <taxon>Actinomycetes</taxon>
        <taxon>Kitasatosporales</taxon>
        <taxon>Streptomycetaceae</taxon>
        <taxon>Streptomyces</taxon>
    </lineage>
</organism>
<dbReference type="Pfam" id="PF00296">
    <property type="entry name" value="Bac_luciferase"/>
    <property type="match status" value="1"/>
</dbReference>
<protein>
    <submittedName>
        <fullName evidence="2">LLM class flavin-dependent oxidoreductase</fullName>
        <ecNumber evidence="2">1.-.-.-</ecNumber>
    </submittedName>
</protein>
<dbReference type="InterPro" id="IPR036661">
    <property type="entry name" value="Luciferase-like_sf"/>
</dbReference>
<comment type="caution">
    <text evidence="2">The sequence shown here is derived from an EMBL/GenBank/DDBJ whole genome shotgun (WGS) entry which is preliminary data.</text>
</comment>
<sequence>MRIGLLFDLRNPAQWHRPWADHYARTLEFCEEADRRGIGGLWFTEHHRFEDGYLPQPLTFAAAAAARTKHARIGTSVVVPALRAPAHLAEEAALVDLISGGRLELGIGAGYRVPEFQLFHLPHQRRTTRAGEAVAEVRRLWSEKVVTPLPLQDPVPIWGGFYGPRGARMAGRLGMGYLHISRTMFEHYLTGLGEAGHDVSTARVGDLVPMVLADDPEAAWVRIAPHLAHQKNTYRQGWSEGSGRPKLPWLEPDPASGELRELLDVLTPDQAAQRIRAMTRGLPVEHLIFWASIAGMPDDLMLRHMELLIEELAPLLS</sequence>
<feature type="domain" description="Luciferase-like" evidence="1">
    <location>
        <begin position="1"/>
        <end position="278"/>
    </location>
</feature>
<dbReference type="PANTHER" id="PTHR30137:SF6">
    <property type="entry name" value="LUCIFERASE-LIKE MONOOXYGENASE"/>
    <property type="match status" value="1"/>
</dbReference>
<keyword evidence="2" id="KW-0560">Oxidoreductase</keyword>
<accession>A0ABW1MPN4</accession>
<evidence type="ECO:0000259" key="1">
    <source>
        <dbReference type="Pfam" id="PF00296"/>
    </source>
</evidence>
<dbReference type="RefSeq" id="WP_031064183.1">
    <property type="nucleotide sequence ID" value="NZ_JBHSPX010000007.1"/>
</dbReference>
<keyword evidence="3" id="KW-1185">Reference proteome</keyword>
<name>A0ABW1MPN4_9ACTN</name>
<dbReference type="GO" id="GO:0016491">
    <property type="term" value="F:oxidoreductase activity"/>
    <property type="evidence" value="ECO:0007669"/>
    <property type="project" value="UniProtKB-KW"/>
</dbReference>
<dbReference type="InterPro" id="IPR050766">
    <property type="entry name" value="Bact_Lucif_Oxidored"/>
</dbReference>